<keyword evidence="3" id="KW-1185">Reference proteome</keyword>
<protein>
    <submittedName>
        <fullName evidence="2">Uncharacterized protein</fullName>
    </submittedName>
</protein>
<accession>S9QY06</accession>
<evidence type="ECO:0000313" key="2">
    <source>
        <dbReference type="EMBL" id="EPX84487.1"/>
    </source>
</evidence>
<proteinExistence type="predicted"/>
<reference evidence="2 3" key="1">
    <citation type="journal article" date="2013" name="Stand. Genomic Sci.">
        <title>Genome sequence of the reddish-pigmented Rubellimicrobium thermophilum type strain (DSM 16684(T)), a member of the Roseobacter clade.</title>
        <authorList>
            <person name="Fiebig A."/>
            <person name="Riedel T."/>
            <person name="Gronow S."/>
            <person name="Petersen J."/>
            <person name="Klenk H.P."/>
            <person name="Goker M."/>
        </authorList>
    </citation>
    <scope>NUCLEOTIDE SEQUENCE [LARGE SCALE GENOMIC DNA]</scope>
    <source>
        <strain evidence="2 3">DSM 16684</strain>
    </source>
</reference>
<organism evidence="2 3">
    <name type="scientific">Rubellimicrobium thermophilum DSM 16684</name>
    <dbReference type="NCBI Taxonomy" id="1123069"/>
    <lineage>
        <taxon>Bacteria</taxon>
        <taxon>Pseudomonadati</taxon>
        <taxon>Pseudomonadota</taxon>
        <taxon>Alphaproteobacteria</taxon>
        <taxon>Rhodobacterales</taxon>
        <taxon>Roseobacteraceae</taxon>
        <taxon>Rubellimicrobium</taxon>
    </lineage>
</organism>
<evidence type="ECO:0000313" key="3">
    <source>
        <dbReference type="Proteomes" id="UP000015346"/>
    </source>
</evidence>
<dbReference type="AlphaFoldDB" id="S9QY06"/>
<dbReference type="EMBL" id="AOLV01000024">
    <property type="protein sequence ID" value="EPX84487.1"/>
    <property type="molecule type" value="Genomic_DNA"/>
</dbReference>
<dbReference type="Proteomes" id="UP000015346">
    <property type="component" value="Unassembled WGS sequence"/>
</dbReference>
<feature type="region of interest" description="Disordered" evidence="1">
    <location>
        <begin position="1203"/>
        <end position="1224"/>
    </location>
</feature>
<gene>
    <name evidence="2" type="ORF">ruthe_02167</name>
</gene>
<comment type="caution">
    <text evidence="2">The sequence shown here is derived from an EMBL/GenBank/DDBJ whole genome shotgun (WGS) entry which is preliminary data.</text>
</comment>
<dbReference type="PATRIC" id="fig|1123069.3.peg.2141"/>
<name>S9QY06_9RHOB</name>
<evidence type="ECO:0000256" key="1">
    <source>
        <dbReference type="SAM" id="MobiDB-lite"/>
    </source>
</evidence>
<dbReference type="STRING" id="1123069.ruthe_02167"/>
<dbReference type="HOGENOM" id="CLU_268314_0_0_5"/>
<sequence>MGVPTVCYDLPLLHEVAGPALRPVPIGDAEAFAAAVRAALDGPPGPPLPRSLLTEPPDTLSAGRRLLELFAEAQDRIATIPAPPAAVPIPRTSLSEAPAIRAFAGRHQGGIHLLDAQGEVREGTLRLRGRIAGAAAEDRLRCTLEGVNLPEMPLHPLPDGSCAFEVEGVIERWPEDMALVADCALLRAQERKAMPLGGIPLHPDWPALLERPAGSRLVAASLPEAVFAADPVRLLQAPLQLSAFAEMSEALRRQGWRSRLLLPEDAPGPERLADWEPDLLPWMDRVERLPREAIPSRLAEAGETSLAILGCGMDLPQGRRGLQLLLHDGAGGPAEEGPVLLAAALPPGQREVVPDARLARRSLLAAQAGAVILLLPDRVIEELSPDLLRTLAAVEPWTDRLRVILPRRLWAGGLPPALGQAGALEILSEAELARLLSAAGAAAGLALGAGDQAGRLLLRALGWPLLQEGSETLDADLRAALRPPAPPEGSLAALLAGLLPPARPLRLLDRIALDRGRREPRETVPVRPVRIGAGEVVSLSNTLPVPAGLLVSGWRDRDLYGARMGQEAALLSFGLQDEAPLPAGSMIELLLRLSGQPEPDLALRVLLNGQTLGRIASIPAGVSSHVLPVPRHAWRPGERQILVLTPEQPRPADSQTGVTLMALFLKGPSSAAPALPLPSGAAAAQPRAPLAPPHLWIESDRLSCRFGQGAETGFAYPLAGWSAPEPDWVWSDGAMAALGFQPALAGNAILLRFEGQAFLPAGETAPRFQRVRLRSGAVPLGLAVLRRGAAAFTAILPASLTRRGLDHLLLEFPDACRPADHGMGPDSRQLGLALRSLSARSLTHCLARSEAPPEGIRSWMIDLPEGARALRILGSGPVPAGLQIGAPDGATLVAPVADDDGRWEAWLPLEEDGPARETATVALLGPAVRLRGVEIWSDGEQAAGPAHRRLVLFTEPWIGAEEDIAALLEHWQMAARLAADNAPLPLPARYAFTSSGAPNGGQALLAEGWSQPEPIGCWSDGPGARLVLPAPIGGQALALVDLSAFVPAGLPEQRVLLALDGEPALTLRIGPPEIVALILPQGSRSIAFSLPDALAPAQIGLSADARRLGILLRSLDVEPLAAVADPLADPGSLLALPAGLSAEIVGLAGSRVVLRLSGPDPAPWGLTADREGETRRIVHPRPVAGGGWEAVLVLSGEEPDPPAIRVLPEALSDPRPTPEEARSA</sequence>